<dbReference type="AlphaFoldDB" id="A0AAV9X1B2"/>
<sequence length="291" mass="33134">MPRPEVETKSTESLVKLGELLNLHPDAMDNLIASIQYLLSLNSPSISLLVNCFISSRHNERKIKALQQWLHSQKQPSTISLLESILKYCISDAWSNNEALPYAPLSLRGDIPPQSESHNFHRALDIARRCDPDYSELRSTYDQLATSVDNGEWGRWLDGLIGTLADHDLQDIQASLMKIYNEREYADIPMVYIRITYLLAANGVTASMPTLQYHSESTVMVLDGYFDRIIARKLEMCYGSQFKHIEQAKSRPYSETDRKLISILASRQTDWDAVYRNLKMSTVTGMAQRSA</sequence>
<dbReference type="EMBL" id="JAVHJO010000012">
    <property type="protein sequence ID" value="KAK6531879.1"/>
    <property type="molecule type" value="Genomic_DNA"/>
</dbReference>
<evidence type="ECO:0000313" key="1">
    <source>
        <dbReference type="EMBL" id="KAK6531879.1"/>
    </source>
</evidence>
<dbReference type="Proteomes" id="UP001365542">
    <property type="component" value="Unassembled WGS sequence"/>
</dbReference>
<accession>A0AAV9X1B2</accession>
<evidence type="ECO:0000313" key="2">
    <source>
        <dbReference type="Proteomes" id="UP001365542"/>
    </source>
</evidence>
<reference evidence="1 2" key="1">
    <citation type="submission" date="2019-10" db="EMBL/GenBank/DDBJ databases">
        <authorList>
            <person name="Palmer J.M."/>
        </authorList>
    </citation>
    <scope>NUCLEOTIDE SEQUENCE [LARGE SCALE GENOMIC DNA]</scope>
    <source>
        <strain evidence="1 2">TWF694</strain>
    </source>
</reference>
<keyword evidence="2" id="KW-1185">Reference proteome</keyword>
<name>A0AAV9X1B2_9PEZI</name>
<comment type="caution">
    <text evidence="1">The sequence shown here is derived from an EMBL/GenBank/DDBJ whole genome shotgun (WGS) entry which is preliminary data.</text>
</comment>
<organism evidence="1 2">
    <name type="scientific">Orbilia ellipsospora</name>
    <dbReference type="NCBI Taxonomy" id="2528407"/>
    <lineage>
        <taxon>Eukaryota</taxon>
        <taxon>Fungi</taxon>
        <taxon>Dikarya</taxon>
        <taxon>Ascomycota</taxon>
        <taxon>Pezizomycotina</taxon>
        <taxon>Orbiliomycetes</taxon>
        <taxon>Orbiliales</taxon>
        <taxon>Orbiliaceae</taxon>
        <taxon>Orbilia</taxon>
    </lineage>
</organism>
<protein>
    <submittedName>
        <fullName evidence="1">Uncharacterized protein</fullName>
    </submittedName>
</protein>
<gene>
    <name evidence="1" type="ORF">TWF694_003044</name>
</gene>
<proteinExistence type="predicted"/>